<evidence type="ECO:0000259" key="2">
    <source>
        <dbReference type="Pfam" id="PF01702"/>
    </source>
</evidence>
<dbReference type="InterPro" id="IPR036511">
    <property type="entry name" value="TGT-like_sf"/>
</dbReference>
<dbReference type="SUPFAM" id="SSF51713">
    <property type="entry name" value="tRNA-guanine transglycosylase"/>
    <property type="match status" value="1"/>
</dbReference>
<dbReference type="EMBL" id="LGUB01000370">
    <property type="protein sequence ID" value="KRH93360.1"/>
    <property type="molecule type" value="Genomic_DNA"/>
</dbReference>
<dbReference type="NCBIfam" id="TIGR00449">
    <property type="entry name" value="tgt_general"/>
    <property type="match status" value="2"/>
</dbReference>
<feature type="domain" description="tRNA-guanine(15) transglycosylase-like" evidence="2">
    <location>
        <begin position="172"/>
        <end position="427"/>
    </location>
</feature>
<dbReference type="GO" id="GO:0008479">
    <property type="term" value="F:tRNA-guanosine(34) queuine transglycosylase activity"/>
    <property type="evidence" value="ECO:0007669"/>
    <property type="project" value="TreeGrafter"/>
</dbReference>
<name>A0A0R0M3E9_9MICR</name>
<feature type="domain" description="tRNA-guanine(15) transglycosylase-like" evidence="2">
    <location>
        <begin position="13"/>
        <end position="106"/>
    </location>
</feature>
<keyword evidence="4" id="KW-1185">Reference proteome</keyword>
<gene>
    <name evidence="3" type="ORF">M153_10010003583</name>
</gene>
<comment type="caution">
    <text evidence="3">The sequence shown here is derived from an EMBL/GenBank/DDBJ whole genome shotgun (WGS) entry which is preliminary data.</text>
</comment>
<protein>
    <submittedName>
        <fullName evidence="3">tRNA-guanine transglycosylase</fullName>
    </submittedName>
</protein>
<organism evidence="3 4">
    <name type="scientific">Pseudoloma neurophilia</name>
    <dbReference type="NCBI Taxonomy" id="146866"/>
    <lineage>
        <taxon>Eukaryota</taxon>
        <taxon>Fungi</taxon>
        <taxon>Fungi incertae sedis</taxon>
        <taxon>Microsporidia</taxon>
        <taxon>Pseudoloma</taxon>
    </lineage>
</organism>
<evidence type="ECO:0000256" key="1">
    <source>
        <dbReference type="ARBA" id="ARBA00022833"/>
    </source>
</evidence>
<dbReference type="VEuPathDB" id="MicrosporidiaDB:M153_10010003583"/>
<dbReference type="Pfam" id="PF01702">
    <property type="entry name" value="TGT"/>
    <property type="match status" value="2"/>
</dbReference>
<dbReference type="GO" id="GO:0005829">
    <property type="term" value="C:cytosol"/>
    <property type="evidence" value="ECO:0007669"/>
    <property type="project" value="TreeGrafter"/>
</dbReference>
<dbReference type="PANTHER" id="PTHR43530">
    <property type="entry name" value="QUEUINE TRNA-RIBOSYLTRANSFERASE CATALYTIC SUBUNIT 1"/>
    <property type="match status" value="1"/>
</dbReference>
<keyword evidence="1" id="KW-0862">Zinc</keyword>
<dbReference type="AlphaFoldDB" id="A0A0R0M3E9"/>
<evidence type="ECO:0000313" key="4">
    <source>
        <dbReference type="Proteomes" id="UP000051530"/>
    </source>
</evidence>
<evidence type="ECO:0000313" key="3">
    <source>
        <dbReference type="EMBL" id="KRH93360.1"/>
    </source>
</evidence>
<dbReference type="InterPro" id="IPR002616">
    <property type="entry name" value="tRNA_ribo_trans-like"/>
</dbReference>
<accession>A0A0R0M3E9</accession>
<sequence>MSFFELLKESNDTNARISTINLQRRSVILPIFMPVATHGVLKASHFRVKDVVLGNTFHLRDLNKDLKDYMGIDACLTDSGGFQIISLKNTINEDGVLFLDYSSDGKLQKEEFSVPEQQEEDIADENFSNFCRNVYCFDCYCEGCPFEEMMREKYLKKYENRVKKIDELYNMYILTPEKSISIQNKLNSDIAMQLDDVIRPESNKRRHLMAVKRSIRWLDRLLHAHKNKTQNIFPIVQGGLHEDLRNFSVEEILKRTKHENVNGIAIGGLCGGESKKLFCEIVFKTSKILRSKFNGPIYVMGVGYPEDVIISICLGSDMSDCVYPTRTARFGRIFTDYGDINLNSYKKEKNTNLNIKINDGKSLNDCKCRTCKNFTLEYLVEIRKTENFCILTTEHNLFYMQNLTDKIKLAIQNDNLLEFLKEWTDKRFGKEKPDWILHVFELLSIKQLNTT</sequence>
<reference evidence="3 4" key="1">
    <citation type="submission" date="2015-07" db="EMBL/GenBank/DDBJ databases">
        <title>The genome of Pseudoloma neurophilia, a relevant intracellular parasite of the zebrafish.</title>
        <authorList>
            <person name="Ndikumana S."/>
            <person name="Pelin A."/>
            <person name="Sanders J."/>
            <person name="Corradi N."/>
        </authorList>
    </citation>
    <scope>NUCLEOTIDE SEQUENCE [LARGE SCALE GENOMIC DNA]</scope>
    <source>
        <strain evidence="3 4">MK1</strain>
    </source>
</reference>
<dbReference type="OrthoDB" id="10249838at2759"/>
<dbReference type="GO" id="GO:0002099">
    <property type="term" value="P:tRNA wobble guanine modification"/>
    <property type="evidence" value="ECO:0007669"/>
    <property type="project" value="EnsemblFungi"/>
</dbReference>
<dbReference type="PANTHER" id="PTHR43530:SF1">
    <property type="entry name" value="QUEUINE TRNA-RIBOSYLTRANSFERASE CATALYTIC SUBUNIT 1"/>
    <property type="match status" value="1"/>
</dbReference>
<dbReference type="Gene3D" id="3.20.20.105">
    <property type="entry name" value="Queuine tRNA-ribosyltransferase-like"/>
    <property type="match status" value="1"/>
</dbReference>
<dbReference type="Proteomes" id="UP000051530">
    <property type="component" value="Unassembled WGS sequence"/>
</dbReference>
<proteinExistence type="predicted"/>